<organism evidence="3 4">
    <name type="scientific">Fuerstiella marisgermanici</name>
    <dbReference type="NCBI Taxonomy" id="1891926"/>
    <lineage>
        <taxon>Bacteria</taxon>
        <taxon>Pseudomonadati</taxon>
        <taxon>Planctomycetota</taxon>
        <taxon>Planctomycetia</taxon>
        <taxon>Planctomycetales</taxon>
        <taxon>Planctomycetaceae</taxon>
        <taxon>Fuerstiella</taxon>
    </lineage>
</organism>
<feature type="domain" description="Inverse autotransporter beta-domain" evidence="2">
    <location>
        <begin position="107"/>
        <end position="244"/>
    </location>
</feature>
<dbReference type="SMART" id="SM00710">
    <property type="entry name" value="PbH1"/>
    <property type="match status" value="8"/>
</dbReference>
<dbReference type="InterPro" id="IPR006626">
    <property type="entry name" value="PbH1"/>
</dbReference>
<reference evidence="3 4" key="1">
    <citation type="journal article" date="2016" name="Front. Microbiol.">
        <title>Fuerstia marisgermanicae gen. nov., sp. nov., an Unusual Member of the Phylum Planctomycetes from the German Wadden Sea.</title>
        <authorList>
            <person name="Kohn T."/>
            <person name="Heuer A."/>
            <person name="Jogler M."/>
            <person name="Vollmers J."/>
            <person name="Boedeker C."/>
            <person name="Bunk B."/>
            <person name="Rast P."/>
            <person name="Borchert D."/>
            <person name="Glockner I."/>
            <person name="Freese H.M."/>
            <person name="Klenk H.P."/>
            <person name="Overmann J."/>
            <person name="Kaster A.K."/>
            <person name="Rohde M."/>
            <person name="Wiegand S."/>
            <person name="Jogler C."/>
        </authorList>
    </citation>
    <scope>NUCLEOTIDE SEQUENCE [LARGE SCALE GENOMIC DNA]</scope>
    <source>
        <strain evidence="3 4">NH11</strain>
    </source>
</reference>
<dbReference type="EMBL" id="CP017641">
    <property type="protein sequence ID" value="APZ96291.1"/>
    <property type="molecule type" value="Genomic_DNA"/>
</dbReference>
<feature type="region of interest" description="Disordered" evidence="1">
    <location>
        <begin position="1"/>
        <end position="25"/>
    </location>
</feature>
<evidence type="ECO:0000313" key="3">
    <source>
        <dbReference type="EMBL" id="APZ96291.1"/>
    </source>
</evidence>
<sequence>MTNVREITTLTRHSTPSNPVTGERANADCTRPTVCAGRAMSLVAFLFVVSGWAQSTVEAQDHTYGREHVGSAPSGAAGGVMDINRQGMGVNIRGGHVAGQTVGREDSASLFQVAPYVNIGDGLLFGDGRLTYANEGGLAWSFGGGYRHYITAWDTIFGINGYADRDSITDAHFRQWGVGAELIGRTWEARGNLYRPYGKRSELTGTRADADSAIFVGNQIQFNRIDTVSEALEGFDAEIGWLLPGEFSERFDLRAFGGGYHYEGVGQDGFNGFSTRLQADVGEWLELGLKLTDDEVFNTNVSFNAILHYGGFKSQEHTSRSAIQRMAEPVRRNLNIAAITTDVVVGGQIASAADGTPLNIIHVNSNAAPGGTGTVDNPFNALSTGLGAPDSDIVFVHAGSQFNVAPENVVNLADDQSLFGEGLIRVETLGGSFVENRKVINTIELAEIGPLVLPDSPTFAADLALLGPDPFGPQPEATPLDPILERPMLIGTAGDAVRMGNRSRLGGFIIEAPTGNGIVIDGVSGTNIRDTLISNAGGTGILVQNTIADSTTTILDTMIRGAAGPAFHVNGGAGLIGFNSTSTTLDPAYGSIINSSNEAVLIENRLGGSVNMLGSTIDDIGGTGIVIRGTGVDPTRGNVTIDNASIVDSTSTGISITNAEGNIAFRNTVNAATAIDNAAGDSVLIDGVTAGSRVTFENLTITNPRLGGINIDNLGGSFVFTRDLVIGAPGAGAVAAPAISVANNLATGDVTFGRSVSIQGSLGRGIELDSNAAGSSFAINGQLAVTAAAAESLAIVNNAGTAQFLGGTTISQRGDTGILISNSTGSVSFENGTSVLNENLVNPTAVQINDNESLVQFENLVVTNALLGGGVSMVNNVLGALGPGTMIFNNIEITSVGGVGFGGDNNTSIRVDDGNISSIGAAAVNIANSGINITLESVNSSASPDFGISLVETNVAGRRSFRVLGDTTLPGFGTGGTIDTAAISGVNLQNAGQVSLYSMTFDNNNYGFFIRNSGLLEDDDQYLDLQFDQVLDSDIRGIDSENLVILNIEDSIFDGNGDAAAAAGNPDPNGGFLTVNRESIFLNYTERLNNEDFTLFTQFDNPYTLNVERTSFADNSDDIIVITNSPAADDAFLDVNITDSDFQMNDTLDIDPGDLSETAFLMNWGGVARVNLFNNSVSMNGLSTLESQTAFEIEMDSFTDELILDIVANTIPISAQPNAVGISVETESVASMLISNNEFTMSGENSTGMLFDLGPNNQTAILNNTMIFQNDGGTGMLFSMVEQPALFTISGNNIGLTDLAVGTNEIGILFRTVIGTPSLQGNLNNQIVLLNPGFIPGGGGIPSNIEVFFQIPRANGQILVNGGLVP</sequence>
<dbReference type="KEGG" id="fmr:Fuma_05959"/>
<dbReference type="InterPro" id="IPR012334">
    <property type="entry name" value="Pectin_lyas_fold"/>
</dbReference>
<gene>
    <name evidence="3" type="ORF">Fuma_05959</name>
</gene>
<dbReference type="Pfam" id="PF11924">
    <property type="entry name" value="IAT_beta"/>
    <property type="match status" value="1"/>
</dbReference>
<dbReference type="InterPro" id="IPR011050">
    <property type="entry name" value="Pectin_lyase_fold/virulence"/>
</dbReference>
<dbReference type="SUPFAM" id="SSF51126">
    <property type="entry name" value="Pectin lyase-like"/>
    <property type="match status" value="1"/>
</dbReference>
<accession>A0A1P8WQF5</accession>
<dbReference type="STRING" id="1891926.Fuma_05959"/>
<dbReference type="InterPro" id="IPR038177">
    <property type="entry name" value="IAT_beta_sf"/>
</dbReference>
<keyword evidence="4" id="KW-1185">Reference proteome</keyword>
<protein>
    <recommendedName>
        <fullName evidence="2">Inverse autotransporter beta-domain domain-containing protein</fullName>
    </recommendedName>
</protein>
<feature type="compositionally biased region" description="Polar residues" evidence="1">
    <location>
        <begin position="1"/>
        <end position="20"/>
    </location>
</feature>
<evidence type="ECO:0000313" key="4">
    <source>
        <dbReference type="Proteomes" id="UP000187735"/>
    </source>
</evidence>
<name>A0A1P8WQF5_9PLAN</name>
<dbReference type="Proteomes" id="UP000187735">
    <property type="component" value="Chromosome"/>
</dbReference>
<evidence type="ECO:0000259" key="2">
    <source>
        <dbReference type="Pfam" id="PF11924"/>
    </source>
</evidence>
<dbReference type="Gene3D" id="2.160.20.10">
    <property type="entry name" value="Single-stranded right-handed beta-helix, Pectin lyase-like"/>
    <property type="match status" value="1"/>
</dbReference>
<dbReference type="InterPro" id="IPR024519">
    <property type="entry name" value="IAT_beta"/>
</dbReference>
<evidence type="ECO:0000256" key="1">
    <source>
        <dbReference type="SAM" id="MobiDB-lite"/>
    </source>
</evidence>
<proteinExistence type="predicted"/>
<dbReference type="Gene3D" id="2.40.160.160">
    <property type="entry name" value="Inverse autotransporter, beta-domain"/>
    <property type="match status" value="1"/>
</dbReference>